<proteinExistence type="predicted"/>
<gene>
    <name evidence="2" type="ORF">HW532_04580</name>
</gene>
<name>A0A7S8C2A8_9HYPH</name>
<dbReference type="RefSeq" id="WP_213163275.1">
    <property type="nucleotide sequence ID" value="NZ_CP058214.1"/>
</dbReference>
<evidence type="ECO:0000313" key="2">
    <source>
        <dbReference type="EMBL" id="QPC42047.1"/>
    </source>
</evidence>
<accession>A0A7S8C2A8</accession>
<protein>
    <submittedName>
        <fullName evidence="2">Uncharacterized protein</fullName>
    </submittedName>
</protein>
<dbReference type="Proteomes" id="UP000593594">
    <property type="component" value="Chromosome"/>
</dbReference>
<sequence length="159" mass="16707">MAIAASAMLACATPAMAQGAMGFDVEVTLSRAAAAKLAAQKEGIVVFASYYGDPKRSAEKHANEIGQISVSPKDETVEIPGSGGRTHIAGATVDTRRLGWLSGPARVNVNVASARKSDPDNLLDCDFIDGAVADVRKTAPVMLHCYLIAEDHPDTRMKP</sequence>
<dbReference type="EMBL" id="CP058214">
    <property type="protein sequence ID" value="QPC42047.1"/>
    <property type="molecule type" value="Genomic_DNA"/>
</dbReference>
<keyword evidence="3" id="KW-1185">Reference proteome</keyword>
<organism evidence="2 3">
    <name type="scientific">Kaustia mangrovi</name>
    <dbReference type="NCBI Taxonomy" id="2593653"/>
    <lineage>
        <taxon>Bacteria</taxon>
        <taxon>Pseudomonadati</taxon>
        <taxon>Pseudomonadota</taxon>
        <taxon>Alphaproteobacteria</taxon>
        <taxon>Hyphomicrobiales</taxon>
        <taxon>Parvibaculaceae</taxon>
        <taxon>Kaustia</taxon>
    </lineage>
</organism>
<dbReference type="KEGG" id="kmn:HW532_04580"/>
<feature type="chain" id="PRO_5032969737" evidence="1">
    <location>
        <begin position="18"/>
        <end position="159"/>
    </location>
</feature>
<evidence type="ECO:0000313" key="3">
    <source>
        <dbReference type="Proteomes" id="UP000593594"/>
    </source>
</evidence>
<dbReference type="AlphaFoldDB" id="A0A7S8C2A8"/>
<reference evidence="2 3" key="1">
    <citation type="submission" date="2020-06" db="EMBL/GenBank/DDBJ databases">
        <title>Genome sequence of 2 isolates from Red Sea Mangroves.</title>
        <authorList>
            <person name="Sefrji F."/>
            <person name="Michoud G."/>
            <person name="Merlino G."/>
            <person name="Daffonchio D."/>
        </authorList>
    </citation>
    <scope>NUCLEOTIDE SEQUENCE [LARGE SCALE GENOMIC DNA]</scope>
    <source>
        <strain evidence="2 3">R1DC25</strain>
    </source>
</reference>
<keyword evidence="1" id="KW-0732">Signal</keyword>
<feature type="signal peptide" evidence="1">
    <location>
        <begin position="1"/>
        <end position="17"/>
    </location>
</feature>
<evidence type="ECO:0000256" key="1">
    <source>
        <dbReference type="SAM" id="SignalP"/>
    </source>
</evidence>